<proteinExistence type="predicted"/>
<dbReference type="Proteomes" id="UP000308652">
    <property type="component" value="Unassembled WGS sequence"/>
</dbReference>
<name>A0A5C3LRW2_9AGAR</name>
<protein>
    <submittedName>
        <fullName evidence="1">Uncharacterized protein</fullName>
    </submittedName>
</protein>
<dbReference type="AlphaFoldDB" id="A0A5C3LRW2"/>
<dbReference type="EMBL" id="ML213620">
    <property type="protein sequence ID" value="TFK35545.1"/>
    <property type="molecule type" value="Genomic_DNA"/>
</dbReference>
<keyword evidence="2" id="KW-1185">Reference proteome</keyword>
<gene>
    <name evidence="1" type="ORF">BDQ12DRAFT_687937</name>
</gene>
<evidence type="ECO:0000313" key="1">
    <source>
        <dbReference type="EMBL" id="TFK35545.1"/>
    </source>
</evidence>
<reference evidence="1 2" key="1">
    <citation type="journal article" date="2019" name="Nat. Ecol. Evol.">
        <title>Megaphylogeny resolves global patterns of mushroom evolution.</title>
        <authorList>
            <person name="Varga T."/>
            <person name="Krizsan K."/>
            <person name="Foldi C."/>
            <person name="Dima B."/>
            <person name="Sanchez-Garcia M."/>
            <person name="Sanchez-Ramirez S."/>
            <person name="Szollosi G.J."/>
            <person name="Szarkandi J.G."/>
            <person name="Papp V."/>
            <person name="Albert L."/>
            <person name="Andreopoulos W."/>
            <person name="Angelini C."/>
            <person name="Antonin V."/>
            <person name="Barry K.W."/>
            <person name="Bougher N.L."/>
            <person name="Buchanan P."/>
            <person name="Buyck B."/>
            <person name="Bense V."/>
            <person name="Catcheside P."/>
            <person name="Chovatia M."/>
            <person name="Cooper J."/>
            <person name="Damon W."/>
            <person name="Desjardin D."/>
            <person name="Finy P."/>
            <person name="Geml J."/>
            <person name="Haridas S."/>
            <person name="Hughes K."/>
            <person name="Justo A."/>
            <person name="Karasinski D."/>
            <person name="Kautmanova I."/>
            <person name="Kiss B."/>
            <person name="Kocsube S."/>
            <person name="Kotiranta H."/>
            <person name="LaButti K.M."/>
            <person name="Lechner B.E."/>
            <person name="Liimatainen K."/>
            <person name="Lipzen A."/>
            <person name="Lukacs Z."/>
            <person name="Mihaltcheva S."/>
            <person name="Morgado L.N."/>
            <person name="Niskanen T."/>
            <person name="Noordeloos M.E."/>
            <person name="Ohm R.A."/>
            <person name="Ortiz-Santana B."/>
            <person name="Ovrebo C."/>
            <person name="Racz N."/>
            <person name="Riley R."/>
            <person name="Savchenko A."/>
            <person name="Shiryaev A."/>
            <person name="Soop K."/>
            <person name="Spirin V."/>
            <person name="Szebenyi C."/>
            <person name="Tomsovsky M."/>
            <person name="Tulloss R.E."/>
            <person name="Uehling J."/>
            <person name="Grigoriev I.V."/>
            <person name="Vagvolgyi C."/>
            <person name="Papp T."/>
            <person name="Martin F.M."/>
            <person name="Miettinen O."/>
            <person name="Hibbett D.S."/>
            <person name="Nagy L.G."/>
        </authorList>
    </citation>
    <scope>NUCLEOTIDE SEQUENCE [LARGE SCALE GENOMIC DNA]</scope>
    <source>
        <strain evidence="1 2">CBS 166.37</strain>
    </source>
</reference>
<accession>A0A5C3LRW2</accession>
<sequence>MRRSYVEVRCQFVWKEHARGVRRSLVRALKALNMKADARRQVLHRVTLLSTQSLGCGCRY</sequence>
<evidence type="ECO:0000313" key="2">
    <source>
        <dbReference type="Proteomes" id="UP000308652"/>
    </source>
</evidence>
<organism evidence="1 2">
    <name type="scientific">Crucibulum laeve</name>
    <dbReference type="NCBI Taxonomy" id="68775"/>
    <lineage>
        <taxon>Eukaryota</taxon>
        <taxon>Fungi</taxon>
        <taxon>Dikarya</taxon>
        <taxon>Basidiomycota</taxon>
        <taxon>Agaricomycotina</taxon>
        <taxon>Agaricomycetes</taxon>
        <taxon>Agaricomycetidae</taxon>
        <taxon>Agaricales</taxon>
        <taxon>Agaricineae</taxon>
        <taxon>Nidulariaceae</taxon>
        <taxon>Crucibulum</taxon>
    </lineage>
</organism>